<organism evidence="3 4">
    <name type="scientific">Ophiophagus hannah</name>
    <name type="common">King cobra</name>
    <name type="synonym">Naja hannah</name>
    <dbReference type="NCBI Taxonomy" id="8665"/>
    <lineage>
        <taxon>Eukaryota</taxon>
        <taxon>Metazoa</taxon>
        <taxon>Chordata</taxon>
        <taxon>Craniata</taxon>
        <taxon>Vertebrata</taxon>
        <taxon>Euteleostomi</taxon>
        <taxon>Lepidosauria</taxon>
        <taxon>Squamata</taxon>
        <taxon>Bifurcata</taxon>
        <taxon>Unidentata</taxon>
        <taxon>Episquamata</taxon>
        <taxon>Toxicofera</taxon>
        <taxon>Serpentes</taxon>
        <taxon>Colubroidea</taxon>
        <taxon>Elapidae</taxon>
        <taxon>Elapinae</taxon>
        <taxon>Ophiophagus</taxon>
    </lineage>
</organism>
<reference evidence="3 4" key="1">
    <citation type="journal article" date="2013" name="Proc. Natl. Acad. Sci. U.S.A.">
        <title>The king cobra genome reveals dynamic gene evolution and adaptation in the snake venom system.</title>
        <authorList>
            <person name="Vonk F.J."/>
            <person name="Casewell N.R."/>
            <person name="Henkel C.V."/>
            <person name="Heimberg A.M."/>
            <person name="Jansen H.J."/>
            <person name="McCleary R.J."/>
            <person name="Kerkkamp H.M."/>
            <person name="Vos R.A."/>
            <person name="Guerreiro I."/>
            <person name="Calvete J.J."/>
            <person name="Wuster W."/>
            <person name="Woods A.E."/>
            <person name="Logan J.M."/>
            <person name="Harrison R.A."/>
            <person name="Castoe T.A."/>
            <person name="de Koning A.P."/>
            <person name="Pollock D.D."/>
            <person name="Yandell M."/>
            <person name="Calderon D."/>
            <person name="Renjifo C."/>
            <person name="Currier R.B."/>
            <person name="Salgado D."/>
            <person name="Pla D."/>
            <person name="Sanz L."/>
            <person name="Hyder A.S."/>
            <person name="Ribeiro J.M."/>
            <person name="Arntzen J.W."/>
            <person name="van den Thillart G.E."/>
            <person name="Boetzer M."/>
            <person name="Pirovano W."/>
            <person name="Dirks R.P."/>
            <person name="Spaink H.P."/>
            <person name="Duboule D."/>
            <person name="McGlinn E."/>
            <person name="Kini R.M."/>
            <person name="Richardson M.K."/>
        </authorList>
    </citation>
    <scope>NUCLEOTIDE SEQUENCE</scope>
    <source>
        <tissue evidence="3">Blood</tissue>
    </source>
</reference>
<dbReference type="OrthoDB" id="9050211at2759"/>
<evidence type="ECO:0000313" key="4">
    <source>
        <dbReference type="Proteomes" id="UP000018936"/>
    </source>
</evidence>
<accession>V8N4X4</accession>
<comment type="subcellular location">
    <subcellularLocation>
        <location evidence="1">Nucleus</location>
    </subcellularLocation>
</comment>
<dbReference type="InterPro" id="IPR056924">
    <property type="entry name" value="SH3_Tf2-1"/>
</dbReference>
<proteinExistence type="predicted"/>
<dbReference type="PROSITE" id="PS50013">
    <property type="entry name" value="CHROMO_2"/>
    <property type="match status" value="1"/>
</dbReference>
<comment type="caution">
    <text evidence="3">The sequence shown here is derived from an EMBL/GenBank/DDBJ whole genome shotgun (WGS) entry which is preliminary data.</text>
</comment>
<dbReference type="SUPFAM" id="SSF54160">
    <property type="entry name" value="Chromo domain-like"/>
    <property type="match status" value="1"/>
</dbReference>
<dbReference type="Pfam" id="PF24626">
    <property type="entry name" value="SH3_Tf2-1"/>
    <property type="match status" value="1"/>
</dbReference>
<dbReference type="AlphaFoldDB" id="V8N4X4"/>
<feature type="domain" description="Chromo" evidence="2">
    <location>
        <begin position="65"/>
        <end position="101"/>
    </location>
</feature>
<sequence length="101" mass="11242">MRYLPMARLSKKLNPRYLGPFPVEAVIKPVAFCVSLPSLLVPVSANSPHRPAPPSPGPVAPHGVVEVDCIWDSHWLQGQFQYLMAWKGYGPEDFTWDKAAD</sequence>
<dbReference type="InterPro" id="IPR000953">
    <property type="entry name" value="Chromo/chromo_shadow_dom"/>
</dbReference>
<dbReference type="EMBL" id="AZIM01008737">
    <property type="protein sequence ID" value="ETE57339.1"/>
    <property type="molecule type" value="Genomic_DNA"/>
</dbReference>
<protein>
    <recommendedName>
        <fullName evidence="2">Chromo domain-containing protein</fullName>
    </recommendedName>
</protein>
<evidence type="ECO:0000313" key="3">
    <source>
        <dbReference type="EMBL" id="ETE57339.1"/>
    </source>
</evidence>
<dbReference type="GO" id="GO:0005634">
    <property type="term" value="C:nucleus"/>
    <property type="evidence" value="ECO:0007669"/>
    <property type="project" value="UniProtKB-SubCell"/>
</dbReference>
<gene>
    <name evidence="3" type="ORF">L345_16946</name>
</gene>
<dbReference type="Gene3D" id="2.40.50.40">
    <property type="match status" value="1"/>
</dbReference>
<keyword evidence="4" id="KW-1185">Reference proteome</keyword>
<feature type="non-terminal residue" evidence="3">
    <location>
        <position position="101"/>
    </location>
</feature>
<evidence type="ECO:0000259" key="2">
    <source>
        <dbReference type="PROSITE" id="PS50013"/>
    </source>
</evidence>
<evidence type="ECO:0000256" key="1">
    <source>
        <dbReference type="ARBA" id="ARBA00004123"/>
    </source>
</evidence>
<feature type="non-terminal residue" evidence="3">
    <location>
        <position position="1"/>
    </location>
</feature>
<name>V8N4X4_OPHHA</name>
<dbReference type="Proteomes" id="UP000018936">
    <property type="component" value="Unassembled WGS sequence"/>
</dbReference>
<dbReference type="InterPro" id="IPR016197">
    <property type="entry name" value="Chromo-like_dom_sf"/>
</dbReference>